<dbReference type="RefSeq" id="WP_097176740.1">
    <property type="nucleotide sequence ID" value="NZ_OBML01000020.1"/>
</dbReference>
<accession>A0A285TUB2</accession>
<dbReference type="OrthoDB" id="7872854at2"/>
<evidence type="ECO:0000313" key="2">
    <source>
        <dbReference type="Proteomes" id="UP000219331"/>
    </source>
</evidence>
<sequence length="74" mass="8245">MTPDLFGESPKKRRRVMMHAADQGHAPALMPGWRTAKGGLFECSRCGHSTGWLFDMQDSEVRRGIPCPICNQEG</sequence>
<gene>
    <name evidence="1" type="ORF">SAMN05421512_12027</name>
</gene>
<reference evidence="1 2" key="1">
    <citation type="submission" date="2017-08" db="EMBL/GenBank/DDBJ databases">
        <authorList>
            <person name="de Groot N.N."/>
        </authorList>
    </citation>
    <scope>NUCLEOTIDE SEQUENCE [LARGE SCALE GENOMIC DNA]</scope>
    <source>
        <strain evidence="1 2">USBA 352</strain>
    </source>
</reference>
<proteinExistence type="predicted"/>
<dbReference type="AlphaFoldDB" id="A0A285TUB2"/>
<protein>
    <submittedName>
        <fullName evidence="1">Uncharacterized protein</fullName>
    </submittedName>
</protein>
<evidence type="ECO:0000313" key="1">
    <source>
        <dbReference type="EMBL" id="SOC27684.1"/>
    </source>
</evidence>
<dbReference type="EMBL" id="OBML01000020">
    <property type="protein sequence ID" value="SOC27684.1"/>
    <property type="molecule type" value="Genomic_DNA"/>
</dbReference>
<name>A0A285TUB2_9HYPH</name>
<keyword evidence="2" id="KW-1185">Reference proteome</keyword>
<dbReference type="Proteomes" id="UP000219331">
    <property type="component" value="Unassembled WGS sequence"/>
</dbReference>
<organism evidence="1 2">
    <name type="scientific">Stappia indica</name>
    <dbReference type="NCBI Taxonomy" id="538381"/>
    <lineage>
        <taxon>Bacteria</taxon>
        <taxon>Pseudomonadati</taxon>
        <taxon>Pseudomonadota</taxon>
        <taxon>Alphaproteobacteria</taxon>
        <taxon>Hyphomicrobiales</taxon>
        <taxon>Stappiaceae</taxon>
        <taxon>Stappia</taxon>
    </lineage>
</organism>